<dbReference type="InterPro" id="IPR004481">
    <property type="entry name" value="K/Na/Ca-exchanger"/>
</dbReference>
<keyword evidence="4 5" id="KW-0472">Membrane</keyword>
<organism evidence="7 8">
    <name type="scientific">Nitritalea halalkaliphila LW7</name>
    <dbReference type="NCBI Taxonomy" id="1189621"/>
    <lineage>
        <taxon>Bacteria</taxon>
        <taxon>Pseudomonadati</taxon>
        <taxon>Bacteroidota</taxon>
        <taxon>Cytophagia</taxon>
        <taxon>Cytophagales</taxon>
        <taxon>Cyclobacteriaceae</taxon>
        <taxon>Nitritalea</taxon>
    </lineage>
</organism>
<protein>
    <submittedName>
        <fullName evidence="7">Na+/Ca+ antiporter, CaCA family protein</fullName>
    </submittedName>
</protein>
<dbReference type="EMBL" id="AJYA01000067">
    <property type="protein sequence ID" value="EIM73102.1"/>
    <property type="molecule type" value="Genomic_DNA"/>
</dbReference>
<feature type="transmembrane region" description="Helical" evidence="5">
    <location>
        <begin position="95"/>
        <end position="113"/>
    </location>
</feature>
<dbReference type="GO" id="GO:0005886">
    <property type="term" value="C:plasma membrane"/>
    <property type="evidence" value="ECO:0007669"/>
    <property type="project" value="TreeGrafter"/>
</dbReference>
<feature type="domain" description="Sodium/calcium exchanger membrane region" evidence="6">
    <location>
        <begin position="1"/>
        <end position="108"/>
    </location>
</feature>
<dbReference type="GO" id="GO:0006874">
    <property type="term" value="P:intracellular calcium ion homeostasis"/>
    <property type="evidence" value="ECO:0007669"/>
    <property type="project" value="TreeGrafter"/>
</dbReference>
<keyword evidence="3 5" id="KW-1133">Transmembrane helix</keyword>
<evidence type="ECO:0000256" key="4">
    <source>
        <dbReference type="ARBA" id="ARBA00023136"/>
    </source>
</evidence>
<dbReference type="InterPro" id="IPR004837">
    <property type="entry name" value="NaCa_Exmemb"/>
</dbReference>
<feature type="transmembrane region" description="Helical" evidence="5">
    <location>
        <begin position="34"/>
        <end position="57"/>
    </location>
</feature>
<dbReference type="PANTHER" id="PTHR10846:SF8">
    <property type="entry name" value="INNER MEMBRANE PROTEIN YRBG"/>
    <property type="match status" value="1"/>
</dbReference>
<dbReference type="Gene3D" id="1.20.1420.30">
    <property type="entry name" value="NCX, central ion-binding region"/>
    <property type="match status" value="1"/>
</dbReference>
<dbReference type="Proteomes" id="UP000005551">
    <property type="component" value="Unassembled WGS sequence"/>
</dbReference>
<evidence type="ECO:0000256" key="3">
    <source>
        <dbReference type="ARBA" id="ARBA00022989"/>
    </source>
</evidence>
<dbReference type="AlphaFoldDB" id="I5BU50"/>
<evidence type="ECO:0000259" key="6">
    <source>
        <dbReference type="Pfam" id="PF01699"/>
    </source>
</evidence>
<feature type="transmembrane region" description="Helical" evidence="5">
    <location>
        <begin position="6"/>
        <end position="27"/>
    </location>
</feature>
<comment type="caution">
    <text evidence="7">The sequence shown here is derived from an EMBL/GenBank/DDBJ whole genome shotgun (WGS) entry which is preliminary data.</text>
</comment>
<evidence type="ECO:0000256" key="2">
    <source>
        <dbReference type="ARBA" id="ARBA00022692"/>
    </source>
</evidence>
<comment type="subcellular location">
    <subcellularLocation>
        <location evidence="1">Membrane</location>
        <topology evidence="1">Multi-pass membrane protein</topology>
    </subcellularLocation>
</comment>
<evidence type="ECO:0000313" key="8">
    <source>
        <dbReference type="Proteomes" id="UP000005551"/>
    </source>
</evidence>
<reference evidence="7 8" key="1">
    <citation type="submission" date="2012-05" db="EMBL/GenBank/DDBJ databases">
        <title>Genome sequence of Nitritalea halalkaliphila LW7.</title>
        <authorList>
            <person name="Jangir P.K."/>
            <person name="Singh A."/>
            <person name="Shivaji S."/>
            <person name="Sharma R."/>
        </authorList>
    </citation>
    <scope>NUCLEOTIDE SEQUENCE [LARGE SCALE GENOMIC DNA]</scope>
    <source>
        <strain evidence="7 8">LW7</strain>
    </source>
</reference>
<name>I5BU50_9BACT</name>
<evidence type="ECO:0000313" key="7">
    <source>
        <dbReference type="EMBL" id="EIM73102.1"/>
    </source>
</evidence>
<keyword evidence="2 5" id="KW-0812">Transmembrane</keyword>
<gene>
    <name evidence="7" type="ORF">A3SI_18542</name>
</gene>
<evidence type="ECO:0000256" key="5">
    <source>
        <dbReference type="SAM" id="Phobius"/>
    </source>
</evidence>
<dbReference type="GO" id="GO:0005262">
    <property type="term" value="F:calcium channel activity"/>
    <property type="evidence" value="ECO:0007669"/>
    <property type="project" value="TreeGrafter"/>
</dbReference>
<keyword evidence="8" id="KW-1185">Reference proteome</keyword>
<dbReference type="STRING" id="1189621.A3SI_18542"/>
<accession>I5BU50</accession>
<sequence>MSERLIGLTIVSIGTSLPELVTGIVAVRKKQADIAIGNIVGSNIFNGFLVLGISATIRPIPVTALTDVYVHLLAAALLFVLIFRGAGRQIDRVEGGFLLFLYGLYMTSLLLGIG</sequence>
<dbReference type="InterPro" id="IPR044880">
    <property type="entry name" value="NCX_ion-bd_dom_sf"/>
</dbReference>
<proteinExistence type="predicted"/>
<dbReference type="Pfam" id="PF01699">
    <property type="entry name" value="Na_Ca_ex"/>
    <property type="match status" value="1"/>
</dbReference>
<evidence type="ECO:0000256" key="1">
    <source>
        <dbReference type="ARBA" id="ARBA00004141"/>
    </source>
</evidence>
<feature type="transmembrane region" description="Helical" evidence="5">
    <location>
        <begin position="63"/>
        <end position="83"/>
    </location>
</feature>
<dbReference type="GO" id="GO:0008273">
    <property type="term" value="F:calcium, potassium:sodium antiporter activity"/>
    <property type="evidence" value="ECO:0007669"/>
    <property type="project" value="TreeGrafter"/>
</dbReference>
<dbReference type="PANTHER" id="PTHR10846">
    <property type="entry name" value="SODIUM/POTASSIUM/CALCIUM EXCHANGER"/>
    <property type="match status" value="1"/>
</dbReference>